<dbReference type="PIRSF" id="PIRSF037225">
    <property type="entry name" value="UCP037225"/>
    <property type="match status" value="1"/>
</dbReference>
<dbReference type="RefSeq" id="WP_144042711.1">
    <property type="nucleotide sequence ID" value="NZ_BMPL01000071.1"/>
</dbReference>
<dbReference type="Pfam" id="PF14255">
    <property type="entry name" value="Zn_ribbon_21"/>
    <property type="match status" value="1"/>
</dbReference>
<keyword evidence="2" id="KW-1185">Reference proteome</keyword>
<proteinExistence type="predicted"/>
<evidence type="ECO:0000313" key="2">
    <source>
        <dbReference type="Proteomes" id="UP000318126"/>
    </source>
</evidence>
<dbReference type="AlphaFoldDB" id="A0A553JFT6"/>
<organism evidence="1 2">
    <name type="scientific">Shewanella hanedai</name>
    <name type="common">Alteromonas hanedai</name>
    <dbReference type="NCBI Taxonomy" id="25"/>
    <lineage>
        <taxon>Bacteria</taxon>
        <taxon>Pseudomonadati</taxon>
        <taxon>Pseudomonadota</taxon>
        <taxon>Gammaproteobacteria</taxon>
        <taxon>Alteromonadales</taxon>
        <taxon>Shewanellaceae</taxon>
        <taxon>Shewanella</taxon>
    </lineage>
</organism>
<dbReference type="Proteomes" id="UP000318126">
    <property type="component" value="Unassembled WGS sequence"/>
</dbReference>
<dbReference type="EMBL" id="VKGK01000049">
    <property type="protein sequence ID" value="TRY11311.1"/>
    <property type="molecule type" value="Genomic_DNA"/>
</dbReference>
<evidence type="ECO:0000313" key="1">
    <source>
        <dbReference type="EMBL" id="TRY11311.1"/>
    </source>
</evidence>
<dbReference type="OrthoDB" id="9814566at2"/>
<accession>A0A553JFT6</accession>
<comment type="caution">
    <text evidence="1">The sequence shown here is derived from an EMBL/GenBank/DDBJ whole genome shotgun (WGS) entry which is preliminary data.</text>
</comment>
<gene>
    <name evidence="1" type="ORF">FN961_24215</name>
</gene>
<protein>
    <submittedName>
        <fullName evidence="1">CPXCG motif-containing cysteine-rich protein</fullName>
    </submittedName>
</protein>
<name>A0A553JFT6_SHEHA</name>
<reference evidence="2" key="1">
    <citation type="submission" date="2019-07" db="EMBL/GenBank/DDBJ databases">
        <title>Shewanella sp. YLB-08 draft genomic sequence.</title>
        <authorList>
            <person name="Yu L."/>
        </authorList>
    </citation>
    <scope>NUCLEOTIDE SEQUENCE [LARGE SCALE GENOMIC DNA]</scope>
    <source>
        <strain evidence="2">JCM 20706</strain>
    </source>
</reference>
<sequence>MKFSTQTICCPHCGHHQHIDIDGTSGDQDYYDDCRICCNAIHLRIHLDESQQIIELHIDSGN</sequence>
<dbReference type="InterPro" id="IPR025990">
    <property type="entry name" value="zinc_ribbon_bacterial"/>
</dbReference>
<dbReference type="InterPro" id="IPR017143">
    <property type="entry name" value="UCP037225"/>
</dbReference>